<dbReference type="EMBL" id="CAMXCT010002127">
    <property type="protein sequence ID" value="CAI3995878.1"/>
    <property type="molecule type" value="Genomic_DNA"/>
</dbReference>
<dbReference type="Proteomes" id="UP001152797">
    <property type="component" value="Unassembled WGS sequence"/>
</dbReference>
<reference evidence="2" key="1">
    <citation type="submission" date="2022-10" db="EMBL/GenBank/DDBJ databases">
        <authorList>
            <person name="Chen Y."/>
            <person name="Dougan E. K."/>
            <person name="Chan C."/>
            <person name="Rhodes N."/>
            <person name="Thang M."/>
        </authorList>
    </citation>
    <scope>NUCLEOTIDE SEQUENCE</scope>
</reference>
<comment type="caution">
    <text evidence="2">The sequence shown here is derived from an EMBL/GenBank/DDBJ whole genome shotgun (WGS) entry which is preliminary data.</text>
</comment>
<reference evidence="3" key="2">
    <citation type="submission" date="2024-04" db="EMBL/GenBank/DDBJ databases">
        <authorList>
            <person name="Chen Y."/>
            <person name="Shah S."/>
            <person name="Dougan E. K."/>
            <person name="Thang M."/>
            <person name="Chan C."/>
        </authorList>
    </citation>
    <scope>NUCLEOTIDE SEQUENCE [LARGE SCALE GENOMIC DNA]</scope>
</reference>
<feature type="region of interest" description="Disordered" evidence="1">
    <location>
        <begin position="82"/>
        <end position="101"/>
    </location>
</feature>
<feature type="non-terminal residue" evidence="2">
    <location>
        <position position="101"/>
    </location>
</feature>
<feature type="compositionally biased region" description="Low complexity" evidence="1">
    <location>
        <begin position="91"/>
        <end position="101"/>
    </location>
</feature>
<name>A0A9P1CRE4_9DINO</name>
<dbReference type="EMBL" id="CAMXCT030002127">
    <property type="protein sequence ID" value="CAL4783190.1"/>
    <property type="molecule type" value="Genomic_DNA"/>
</dbReference>
<evidence type="ECO:0000313" key="3">
    <source>
        <dbReference type="EMBL" id="CAL1149253.1"/>
    </source>
</evidence>
<feature type="non-terminal residue" evidence="2">
    <location>
        <position position="1"/>
    </location>
</feature>
<sequence length="101" mass="10296">LLQSPVTGRHSAMTLERLPALAGASGAFSAGVKAHKAGDLKGAEELYQEALQRYGQGQSLSDADAAELLHLLGALKVQKLVGSDDDDDESAASPAAADALP</sequence>
<proteinExistence type="predicted"/>
<dbReference type="EMBL" id="CAMXCT020002127">
    <property type="protein sequence ID" value="CAL1149253.1"/>
    <property type="molecule type" value="Genomic_DNA"/>
</dbReference>
<accession>A0A9P1CRE4</accession>
<dbReference type="AlphaFoldDB" id="A0A9P1CRE4"/>
<evidence type="ECO:0000313" key="4">
    <source>
        <dbReference type="Proteomes" id="UP001152797"/>
    </source>
</evidence>
<evidence type="ECO:0000313" key="2">
    <source>
        <dbReference type="EMBL" id="CAI3995878.1"/>
    </source>
</evidence>
<gene>
    <name evidence="2" type="ORF">C1SCF055_LOCUS22403</name>
</gene>
<keyword evidence="4" id="KW-1185">Reference proteome</keyword>
<organism evidence="2">
    <name type="scientific">Cladocopium goreaui</name>
    <dbReference type="NCBI Taxonomy" id="2562237"/>
    <lineage>
        <taxon>Eukaryota</taxon>
        <taxon>Sar</taxon>
        <taxon>Alveolata</taxon>
        <taxon>Dinophyceae</taxon>
        <taxon>Suessiales</taxon>
        <taxon>Symbiodiniaceae</taxon>
        <taxon>Cladocopium</taxon>
    </lineage>
</organism>
<protein>
    <submittedName>
        <fullName evidence="2">Uncharacterized protein</fullName>
    </submittedName>
</protein>
<evidence type="ECO:0000256" key="1">
    <source>
        <dbReference type="SAM" id="MobiDB-lite"/>
    </source>
</evidence>